<gene>
    <name evidence="4" type="ORF">IAB26_11655</name>
</gene>
<dbReference type="InterPro" id="IPR035940">
    <property type="entry name" value="CAP_sf"/>
</dbReference>
<feature type="chain" id="PRO_5038586014" evidence="2">
    <location>
        <begin position="31"/>
        <end position="668"/>
    </location>
</feature>
<keyword evidence="2" id="KW-0732">Signal</keyword>
<protein>
    <submittedName>
        <fullName evidence="4">Leucine-rich repeat protein</fullName>
    </submittedName>
</protein>
<feature type="signal peptide" evidence="2">
    <location>
        <begin position="1"/>
        <end position="30"/>
    </location>
</feature>
<dbReference type="Gene3D" id="3.80.10.10">
    <property type="entry name" value="Ribonuclease Inhibitor"/>
    <property type="match status" value="1"/>
</dbReference>
<dbReference type="Gene3D" id="2.60.40.1080">
    <property type="match status" value="1"/>
</dbReference>
<sequence length="668" mass="71756">MKKKLQTLKKTGFSLILFLVFLCGGFAAEAATGINVETHTADEIRAFIKSSGASVSDRVQYNVGTLLTQPYSPGSLSSATLESAVAMVNQIRYIAGLSYNVTLDADYNQMAQAGALVNAVNGSLSHYPSRPAGMDDALFQLGYDGCSSSNIGRGYGTINDSILNGYMADDDSSNISRVGHRRWVLNPSMGKAGFGYAGRYTAMYAHDRSNTSANQYGVAWPAQMMPVSYFDSNYPWSISMGRFVDSSSVRVTLKRQRDGRTWNFSQSSADGSFYVNNDSYGQTGCIIFRPNGVGNYESGDVFEVNITGLTSPVSYTVTFFDLVPVTSVSFSKTELTLKEKSGTYCPTVTILPSNASNTAVTYRSSNTSVATVNSRGYLQTGTAGTATITATAGGKSASFTVKVEHWARYKATCTENSVCEACGAVIENALGHDYEVSVVKPTATKGGYTVYSCRRCSHTYTANATEPTGTGSSGSGASGSGNNNGSGASGNQSSGSTQVALKKGKTFRLGTLKYKITAYSASRKEVQVTGAVKKTAASIRIPRTVKYQKKTFKVTSIGKRAFDRMKNLKTVTIGNNVKTIYDSAFLSCPKLTKVVTGTGLTQIGTKAFYNCRKLKTIQIKSTKLKKVGRLAFKNIYAKATIKVPSRKLTAYKKLLRGKGQKSSVKIRR</sequence>
<evidence type="ECO:0000313" key="4">
    <source>
        <dbReference type="EMBL" id="HIQ97204.1"/>
    </source>
</evidence>
<feature type="domain" description="BIG2" evidence="3">
    <location>
        <begin position="324"/>
        <end position="401"/>
    </location>
</feature>
<dbReference type="InterPro" id="IPR008964">
    <property type="entry name" value="Invasin/intimin_cell_adhesion"/>
</dbReference>
<dbReference type="SUPFAM" id="SSF49373">
    <property type="entry name" value="Invasin/intimin cell-adhesion fragments"/>
    <property type="match status" value="1"/>
</dbReference>
<dbReference type="SUPFAM" id="SSF52058">
    <property type="entry name" value="L domain-like"/>
    <property type="match status" value="1"/>
</dbReference>
<reference evidence="4" key="2">
    <citation type="journal article" date="2021" name="PeerJ">
        <title>Extensive microbial diversity within the chicken gut microbiome revealed by metagenomics and culture.</title>
        <authorList>
            <person name="Gilroy R."/>
            <person name="Ravi A."/>
            <person name="Getino M."/>
            <person name="Pursley I."/>
            <person name="Horton D.L."/>
            <person name="Alikhan N.F."/>
            <person name="Baker D."/>
            <person name="Gharbi K."/>
            <person name="Hall N."/>
            <person name="Watson M."/>
            <person name="Adriaenssens E.M."/>
            <person name="Foster-Nyarko E."/>
            <person name="Jarju S."/>
            <person name="Secka A."/>
            <person name="Antonio M."/>
            <person name="Oren A."/>
            <person name="Chaudhuri R.R."/>
            <person name="La Ragione R."/>
            <person name="Hildebrand F."/>
            <person name="Pallen M.J."/>
        </authorList>
    </citation>
    <scope>NUCLEOTIDE SEQUENCE</scope>
    <source>
        <strain evidence="4">ChiSjej3B21-11622</strain>
    </source>
</reference>
<name>A0A9D1D2W3_9FIRM</name>
<evidence type="ECO:0000259" key="3">
    <source>
        <dbReference type="SMART" id="SM00635"/>
    </source>
</evidence>
<dbReference type="InterPro" id="IPR032675">
    <property type="entry name" value="LRR_dom_sf"/>
</dbReference>
<comment type="caution">
    <text evidence="4">The sequence shown here is derived from an EMBL/GenBank/DDBJ whole genome shotgun (WGS) entry which is preliminary data.</text>
</comment>
<reference evidence="4" key="1">
    <citation type="submission" date="2020-10" db="EMBL/GenBank/DDBJ databases">
        <authorList>
            <person name="Gilroy R."/>
        </authorList>
    </citation>
    <scope>NUCLEOTIDE SEQUENCE</scope>
    <source>
        <strain evidence="4">ChiSjej3B21-11622</strain>
    </source>
</reference>
<feature type="compositionally biased region" description="Gly residues" evidence="1">
    <location>
        <begin position="471"/>
        <end position="488"/>
    </location>
</feature>
<dbReference type="InterPro" id="IPR053139">
    <property type="entry name" value="Surface_bspA-like"/>
</dbReference>
<dbReference type="Pfam" id="PF02368">
    <property type="entry name" value="Big_2"/>
    <property type="match status" value="1"/>
</dbReference>
<proteinExistence type="predicted"/>
<dbReference type="SMART" id="SM00635">
    <property type="entry name" value="BID_2"/>
    <property type="match status" value="1"/>
</dbReference>
<dbReference type="InterPro" id="IPR003343">
    <property type="entry name" value="Big_2"/>
</dbReference>
<organism evidence="4 5">
    <name type="scientific">Candidatus Limivivens merdigallinarum</name>
    <dbReference type="NCBI Taxonomy" id="2840859"/>
    <lineage>
        <taxon>Bacteria</taxon>
        <taxon>Bacillati</taxon>
        <taxon>Bacillota</taxon>
        <taxon>Clostridia</taxon>
        <taxon>Lachnospirales</taxon>
        <taxon>Lachnospiraceae</taxon>
        <taxon>Lachnospiraceae incertae sedis</taxon>
        <taxon>Candidatus Limivivens</taxon>
    </lineage>
</organism>
<feature type="region of interest" description="Disordered" evidence="1">
    <location>
        <begin position="464"/>
        <end position="497"/>
    </location>
</feature>
<dbReference type="PANTHER" id="PTHR45661">
    <property type="entry name" value="SURFACE ANTIGEN"/>
    <property type="match status" value="1"/>
</dbReference>
<evidence type="ECO:0000256" key="1">
    <source>
        <dbReference type="SAM" id="MobiDB-lite"/>
    </source>
</evidence>
<dbReference type="Pfam" id="PF13306">
    <property type="entry name" value="LRR_5"/>
    <property type="match status" value="1"/>
</dbReference>
<evidence type="ECO:0000313" key="5">
    <source>
        <dbReference type="Proteomes" id="UP000886886"/>
    </source>
</evidence>
<dbReference type="Pfam" id="PF00188">
    <property type="entry name" value="CAP"/>
    <property type="match status" value="1"/>
</dbReference>
<dbReference type="InterPro" id="IPR026906">
    <property type="entry name" value="LRR_5"/>
</dbReference>
<dbReference type="Proteomes" id="UP000886886">
    <property type="component" value="Unassembled WGS sequence"/>
</dbReference>
<dbReference type="Gene3D" id="3.40.33.10">
    <property type="entry name" value="CAP"/>
    <property type="match status" value="1"/>
</dbReference>
<dbReference type="CDD" id="cd05379">
    <property type="entry name" value="CAP_bacterial"/>
    <property type="match status" value="1"/>
</dbReference>
<dbReference type="PANTHER" id="PTHR45661:SF3">
    <property type="entry name" value="IG-LIKE DOMAIN-CONTAINING PROTEIN"/>
    <property type="match status" value="1"/>
</dbReference>
<evidence type="ECO:0000256" key="2">
    <source>
        <dbReference type="SAM" id="SignalP"/>
    </source>
</evidence>
<dbReference type="EMBL" id="DVFT01000171">
    <property type="protein sequence ID" value="HIQ97204.1"/>
    <property type="molecule type" value="Genomic_DNA"/>
</dbReference>
<dbReference type="AlphaFoldDB" id="A0A9D1D2W3"/>
<accession>A0A9D1D2W3</accession>
<dbReference type="InterPro" id="IPR014044">
    <property type="entry name" value="CAP_dom"/>
</dbReference>